<keyword evidence="2" id="KW-1185">Reference proteome</keyword>
<organism evidence="1 2">
    <name type="scientific">Russula earlei</name>
    <dbReference type="NCBI Taxonomy" id="71964"/>
    <lineage>
        <taxon>Eukaryota</taxon>
        <taxon>Fungi</taxon>
        <taxon>Dikarya</taxon>
        <taxon>Basidiomycota</taxon>
        <taxon>Agaricomycotina</taxon>
        <taxon>Agaricomycetes</taxon>
        <taxon>Russulales</taxon>
        <taxon>Russulaceae</taxon>
        <taxon>Russula</taxon>
    </lineage>
</organism>
<sequence>MSSSETTQILFNSPALHSLKRDQLVKLCKLHSIKASGKNTDLIQRLKNHAATLPHGSPLSVATRSEQARHDSDSQRPSEQWELLMEDIPESPEGSSRHTLRSLRNASSTIPDEFGTGGGSKSSSMSSSLRAMATSFNLKRATSNKSDDDRTPPPDVKDELASHSVPYSSIPEPSQSDLPQTDHFKFSTPDTTMEDHVPGHPPSHAPAALPQGSSTGPPKITIRLVSASNSATLSPQPGTPHLKPVDPPFDLVMGSPGAKGVPVWPLSPQPGPSERLYPALPADELDEAKRRQAMSRLPGNIAPSQAPVGPKKVYPQPSNDVQDIFSLTPNPAGKQEKVGIPRSEPFLFGSPLPQRNGSNKAFESAAASVLEEMNKRLSVAGVQKVGADVFGRIPVTASGSIPDLGNLGEQIKGDRFNKVHEEQFNKMDSIATHYAAKRGVPGSKKRKSNVLAHGTAPATKRSSAGLRISNTASYKRMGIPGGFDDEEAVDEVQEEEDRRMSKRVRVLEDDGGKDKGRRLTISPKKTEAEKKQAERERAATRKMLEVRKDKRRSSRHGGRTSLAGPQAASNKGKATPRFGFLSSAKSIVRSVWNFGVGSPAKASRPSAAATATKLKITATAAAAEAKEEIKPKPALTKKPSLAPSRPSSSLSVGGRKSIAPAARTASITAGSTSISGHQRKSSSGEGAKENGVVRRSNSRPPSLSSNNNAGGRMASSSRQSVRASSANVRSTKSACLPTSEKAAAGITAGTSGTSTDAVDERAGGDHSSGHDKKAFIFSPSGSRATAASASRLFAPTASSLAKMRGRGVSPTKTSAIVAQRAKTPPRGTAVLDAITNGPRDGGNKIFTTPLMLLPTRAVIPPPVKPTSLAAAATALASAAATRSTIGPIAERRPAASLSSPKTNTTRTTRTGQPGSTRKPRISRSRIIAKLGAQRAATTATASNGKDGDNNHNHNNDASPSASRSAVAAAGAGEGSRIPRASGSAAFRAPRVRSSIGAGMRRSYAGAKSASRGSDVLMSAKKHVRQSEYVRRRSRFASAVGAGAGMNHAVDVVDGGPYGSMAMDLDED</sequence>
<evidence type="ECO:0000313" key="1">
    <source>
        <dbReference type="EMBL" id="KAI9507268.1"/>
    </source>
</evidence>
<dbReference type="Proteomes" id="UP001207468">
    <property type="component" value="Unassembled WGS sequence"/>
</dbReference>
<comment type="caution">
    <text evidence="1">The sequence shown here is derived from an EMBL/GenBank/DDBJ whole genome shotgun (WGS) entry which is preliminary data.</text>
</comment>
<gene>
    <name evidence="1" type="ORF">F5148DRAFT_141366</name>
</gene>
<name>A0ACC0U6L9_9AGAM</name>
<accession>A0ACC0U6L9</accession>
<proteinExistence type="predicted"/>
<evidence type="ECO:0000313" key="2">
    <source>
        <dbReference type="Proteomes" id="UP001207468"/>
    </source>
</evidence>
<dbReference type="EMBL" id="JAGFNK010000133">
    <property type="protein sequence ID" value="KAI9507268.1"/>
    <property type="molecule type" value="Genomic_DNA"/>
</dbReference>
<protein>
    <submittedName>
        <fullName evidence="1">Uncharacterized protein</fullName>
    </submittedName>
</protein>
<reference evidence="1" key="1">
    <citation type="submission" date="2021-03" db="EMBL/GenBank/DDBJ databases">
        <title>Evolutionary priming and transition to the ectomycorrhizal habit in an iconic lineage of mushroom-forming fungi: is preadaptation a requirement?</title>
        <authorList>
            <consortium name="DOE Joint Genome Institute"/>
            <person name="Looney B.P."/>
            <person name="Miyauchi S."/>
            <person name="Morin E."/>
            <person name="Drula E."/>
            <person name="Courty P.E."/>
            <person name="Chicoki N."/>
            <person name="Fauchery L."/>
            <person name="Kohler A."/>
            <person name="Kuo A."/>
            <person name="LaButti K."/>
            <person name="Pangilinan J."/>
            <person name="Lipzen A."/>
            <person name="Riley R."/>
            <person name="Andreopoulos W."/>
            <person name="He G."/>
            <person name="Johnson J."/>
            <person name="Barry K.W."/>
            <person name="Grigoriev I.V."/>
            <person name="Nagy L."/>
            <person name="Hibbett D."/>
            <person name="Henrissat B."/>
            <person name="Matheny P.B."/>
            <person name="Labbe J."/>
            <person name="Martin A.F."/>
        </authorList>
    </citation>
    <scope>NUCLEOTIDE SEQUENCE</scope>
    <source>
        <strain evidence="1">BPL698</strain>
    </source>
</reference>